<dbReference type="SUPFAM" id="SSF55874">
    <property type="entry name" value="ATPase domain of HSP90 chaperone/DNA topoisomerase II/histidine kinase"/>
    <property type="match status" value="1"/>
</dbReference>
<keyword evidence="9" id="KW-1133">Transmembrane helix</keyword>
<dbReference type="Pfam" id="PF02518">
    <property type="entry name" value="HATPase_c"/>
    <property type="match status" value="1"/>
</dbReference>
<feature type="transmembrane region" description="Helical" evidence="9">
    <location>
        <begin position="133"/>
        <end position="152"/>
    </location>
</feature>
<sequence>MSQDQTIMRETIFDATAAPAVRLRVQTALRWMAIAGQSAAVGLIYFGFGFDLPLGAVLVIIGLAVMLNVLLMATFPGNHMLTQRQTALFLTYDMVQLGLLLFFTGGLLNPFSLLLLAPVTISASLLNARTTAVLVFFAGLIVSLLALFHAPLPWLGVPPEIPELLRIGMWAALLLAMVFIPAYVWGVSREGRRMSAALTATRSVLAREQRLSALDGLAAAAAHQLGTPLGTIVLVSAELAARDDLPDGLREDVALMRGEALRCRDILTELVNEESDPVVARTSLRGLLEEATLEAGLHNKEILISCRPNGLLATGEPQLMRQPELIYGIGNLIENAAEFAGERVYVAATYSAQQVVLEVADDGPGFAADIITRLGEPYTSSRSSRNVNENQAPSDGEFGLGLGFFIARTLLQRGGARVTARNLKTTELIDGAMPGGACVRIEWPRDRLEA</sequence>
<accession>A0A937L5J0</accession>
<organism evidence="11 12">
    <name type="scientific">PS1 clade bacterium</name>
    <dbReference type="NCBI Taxonomy" id="2175152"/>
    <lineage>
        <taxon>Bacteria</taxon>
        <taxon>Pseudomonadati</taxon>
        <taxon>Pseudomonadota</taxon>
        <taxon>Alphaproteobacteria</taxon>
        <taxon>PS1 clade</taxon>
    </lineage>
</organism>
<dbReference type="AlphaFoldDB" id="A0A937L5J0"/>
<dbReference type="PROSITE" id="PS50109">
    <property type="entry name" value="HIS_KIN"/>
    <property type="match status" value="1"/>
</dbReference>
<gene>
    <name evidence="11" type="ORF">ISQ19_04565</name>
</gene>
<dbReference type="GO" id="GO:0000155">
    <property type="term" value="F:phosphorelay sensor kinase activity"/>
    <property type="evidence" value="ECO:0007669"/>
    <property type="project" value="InterPro"/>
</dbReference>
<dbReference type="SUPFAM" id="SSF47384">
    <property type="entry name" value="Homodimeric domain of signal transducing histidine kinase"/>
    <property type="match status" value="1"/>
</dbReference>
<keyword evidence="5" id="KW-0808">Transferase</keyword>
<dbReference type="NCBIfam" id="NF033792">
    <property type="entry name" value="ActS_PrrB_HisK"/>
    <property type="match status" value="1"/>
</dbReference>
<keyword evidence="9" id="KW-0812">Transmembrane</keyword>
<dbReference type="InterPro" id="IPR003594">
    <property type="entry name" value="HATPase_dom"/>
</dbReference>
<keyword evidence="7 11" id="KW-0418">Kinase</keyword>
<keyword evidence="4" id="KW-1003">Cell membrane</keyword>
<evidence type="ECO:0000256" key="3">
    <source>
        <dbReference type="ARBA" id="ARBA00012438"/>
    </source>
</evidence>
<feature type="domain" description="Histidine kinase" evidence="10">
    <location>
        <begin position="220"/>
        <end position="447"/>
    </location>
</feature>
<reference evidence="11" key="1">
    <citation type="submission" date="2020-10" db="EMBL/GenBank/DDBJ databases">
        <title>Microbiome of the Black Sea water column analyzed by genome centric metagenomics.</title>
        <authorList>
            <person name="Cabello-Yeves P.J."/>
            <person name="Callieri C."/>
            <person name="Picazo A."/>
            <person name="Mehrshad M."/>
            <person name="Haro-Moreno J.M."/>
            <person name="Roda-Garcia J."/>
            <person name="Dzembekova N."/>
            <person name="Slabakova V."/>
            <person name="Slabakova N."/>
            <person name="Moncheva S."/>
            <person name="Rodriguez-Valera F."/>
        </authorList>
    </citation>
    <scope>NUCLEOTIDE SEQUENCE</scope>
    <source>
        <strain evidence="11">BS307-5m-G5</strain>
    </source>
</reference>
<dbReference type="SMART" id="SM00387">
    <property type="entry name" value="HATPase_c"/>
    <property type="match status" value="1"/>
</dbReference>
<comment type="catalytic activity">
    <reaction evidence="1">
        <text>ATP + protein L-histidine = ADP + protein N-phospho-L-histidine.</text>
        <dbReference type="EC" id="2.7.13.3"/>
    </reaction>
</comment>
<dbReference type="InterPro" id="IPR005467">
    <property type="entry name" value="His_kinase_dom"/>
</dbReference>
<dbReference type="InterPro" id="IPR050980">
    <property type="entry name" value="2C_sensor_his_kinase"/>
</dbReference>
<dbReference type="InterPro" id="IPR003661">
    <property type="entry name" value="HisK_dim/P_dom"/>
</dbReference>
<name>A0A937L5J0_9PROT</name>
<evidence type="ECO:0000256" key="9">
    <source>
        <dbReference type="SAM" id="Phobius"/>
    </source>
</evidence>
<dbReference type="PANTHER" id="PTHR44936:SF10">
    <property type="entry name" value="SENSOR PROTEIN RSTB"/>
    <property type="match status" value="1"/>
</dbReference>
<dbReference type="Gene3D" id="3.30.565.10">
    <property type="entry name" value="Histidine kinase-like ATPase, C-terminal domain"/>
    <property type="match status" value="1"/>
</dbReference>
<evidence type="ECO:0000256" key="6">
    <source>
        <dbReference type="ARBA" id="ARBA00022741"/>
    </source>
</evidence>
<keyword evidence="8" id="KW-0067">ATP-binding</keyword>
<feature type="transmembrane region" description="Helical" evidence="9">
    <location>
        <begin position="28"/>
        <end position="48"/>
    </location>
</feature>
<dbReference type="GO" id="GO:0005886">
    <property type="term" value="C:plasma membrane"/>
    <property type="evidence" value="ECO:0007669"/>
    <property type="project" value="UniProtKB-SubCell"/>
</dbReference>
<dbReference type="InterPro" id="IPR047770">
    <property type="entry name" value="RegB"/>
</dbReference>
<evidence type="ECO:0000256" key="2">
    <source>
        <dbReference type="ARBA" id="ARBA00004651"/>
    </source>
</evidence>
<keyword evidence="9" id="KW-0472">Membrane</keyword>
<dbReference type="InterPro" id="IPR036890">
    <property type="entry name" value="HATPase_C_sf"/>
</dbReference>
<dbReference type="CDD" id="cd00082">
    <property type="entry name" value="HisKA"/>
    <property type="match status" value="1"/>
</dbReference>
<evidence type="ECO:0000256" key="7">
    <source>
        <dbReference type="ARBA" id="ARBA00022777"/>
    </source>
</evidence>
<dbReference type="EC" id="2.7.13.3" evidence="3"/>
<evidence type="ECO:0000259" key="10">
    <source>
        <dbReference type="PROSITE" id="PS50109"/>
    </source>
</evidence>
<comment type="caution">
    <text evidence="11">The sequence shown here is derived from an EMBL/GenBank/DDBJ whole genome shotgun (WGS) entry which is preliminary data.</text>
</comment>
<feature type="transmembrane region" description="Helical" evidence="9">
    <location>
        <begin position="54"/>
        <end position="75"/>
    </location>
</feature>
<dbReference type="GO" id="GO:0005524">
    <property type="term" value="F:ATP binding"/>
    <property type="evidence" value="ECO:0007669"/>
    <property type="project" value="UniProtKB-KW"/>
</dbReference>
<comment type="subcellular location">
    <subcellularLocation>
        <location evidence="2">Cell membrane</location>
        <topology evidence="2">Multi-pass membrane protein</topology>
    </subcellularLocation>
</comment>
<evidence type="ECO:0000256" key="8">
    <source>
        <dbReference type="ARBA" id="ARBA00022840"/>
    </source>
</evidence>
<evidence type="ECO:0000256" key="4">
    <source>
        <dbReference type="ARBA" id="ARBA00022475"/>
    </source>
</evidence>
<feature type="transmembrane region" description="Helical" evidence="9">
    <location>
        <begin position="164"/>
        <end position="185"/>
    </location>
</feature>
<dbReference type="EMBL" id="JADHOK010000052">
    <property type="protein sequence ID" value="MBL6761952.1"/>
    <property type="molecule type" value="Genomic_DNA"/>
</dbReference>
<dbReference type="Gene3D" id="1.10.287.130">
    <property type="match status" value="1"/>
</dbReference>
<dbReference type="InterPro" id="IPR036097">
    <property type="entry name" value="HisK_dim/P_sf"/>
</dbReference>
<evidence type="ECO:0000313" key="11">
    <source>
        <dbReference type="EMBL" id="MBL6761952.1"/>
    </source>
</evidence>
<proteinExistence type="predicted"/>
<evidence type="ECO:0000256" key="1">
    <source>
        <dbReference type="ARBA" id="ARBA00000085"/>
    </source>
</evidence>
<dbReference type="SMART" id="SM00388">
    <property type="entry name" value="HisKA"/>
    <property type="match status" value="1"/>
</dbReference>
<dbReference type="PANTHER" id="PTHR44936">
    <property type="entry name" value="SENSOR PROTEIN CREC"/>
    <property type="match status" value="1"/>
</dbReference>
<keyword evidence="6" id="KW-0547">Nucleotide-binding</keyword>
<dbReference type="Proteomes" id="UP000785783">
    <property type="component" value="Unassembled WGS sequence"/>
</dbReference>
<evidence type="ECO:0000313" key="12">
    <source>
        <dbReference type="Proteomes" id="UP000785783"/>
    </source>
</evidence>
<protein>
    <recommendedName>
        <fullName evidence="3">histidine kinase</fullName>
        <ecNumber evidence="3">2.7.13.3</ecNumber>
    </recommendedName>
</protein>
<evidence type="ECO:0000256" key="5">
    <source>
        <dbReference type="ARBA" id="ARBA00022679"/>
    </source>
</evidence>